<organism evidence="1 2">
    <name type="scientific">Fistulifera solaris</name>
    <name type="common">Oleaginous diatom</name>
    <dbReference type="NCBI Taxonomy" id="1519565"/>
    <lineage>
        <taxon>Eukaryota</taxon>
        <taxon>Sar</taxon>
        <taxon>Stramenopiles</taxon>
        <taxon>Ochrophyta</taxon>
        <taxon>Bacillariophyta</taxon>
        <taxon>Bacillariophyceae</taxon>
        <taxon>Bacillariophycidae</taxon>
        <taxon>Naviculales</taxon>
        <taxon>Naviculaceae</taxon>
        <taxon>Fistulifera</taxon>
    </lineage>
</organism>
<evidence type="ECO:0008006" key="3">
    <source>
        <dbReference type="Google" id="ProtNLM"/>
    </source>
</evidence>
<dbReference type="InParanoid" id="A0A1Z5JB18"/>
<keyword evidence="2" id="KW-1185">Reference proteome</keyword>
<sequence length="614" mass="69257">MSYETPKAFQPVPETELAEEMKTRFRLLCKELSVLYQITGDMATFETAIGMLHQLVIEQVKTHPILVRVTSTESHKLSLLGVACKHAGIHFQETIQFLIENNPHALLWAPSVHESPIHMLVLNGNFAIIPWIMERYPWVLQHQLYGGKPPHIEMMRHYAYGRCDLDAIQKVYQLYPQGLREREGTDFTSRYPLLMSIEGYCEPDADFFIWMAEQYPEAVYDGVPGFTILHRLCSVMAQTERRGVLDKCTPNMAKICRFLITKHLSLVRQTTNYGNYLPIHKIADRCDRPLVREMVILLLKAYPECVQVVAGDSHPALATVSFIWQVHSLVVEEVAIEEEIITLEENAQNMNTAAVFSTDPQRFGSLSEVFSAWANQRIADILLPRKQQIQEQLEDTYFERNDVDELAAELNEAKKAFIIDYYFSTMKISPSLCFVIILPALTQAFSPKHQADTSWKNVSHRPLTFWCASAFWSVLAPVAFAVSGGGLDFAGIDISGQDFSKGNYKGKDFTQVIAKGTNFAGSNLQGCRFYKAYLVNTNFDDADLRGASLEDTSMDGASLRNTMAAGAYFSASILDAKDLTNADFTDAQFPLKTLPLLCMRGDVTDLTRESLMCP</sequence>
<gene>
    <name evidence="1" type="ORF">FisN_9Hh269</name>
</gene>
<dbReference type="OrthoDB" id="9989223at2759"/>
<protein>
    <recommendedName>
        <fullName evidence="3">Pentapeptide repeat-containing protein</fullName>
    </recommendedName>
</protein>
<dbReference type="Pfam" id="PF00805">
    <property type="entry name" value="Pentapeptide"/>
    <property type="match status" value="1"/>
</dbReference>
<accession>A0A1Z5JB18</accession>
<dbReference type="Proteomes" id="UP000198406">
    <property type="component" value="Unassembled WGS sequence"/>
</dbReference>
<dbReference type="PANTHER" id="PTHR47200:SF2">
    <property type="entry name" value="THYLAKOID LUMENAL 15 KDA PROTEIN 1, CHLOROPLASTIC"/>
    <property type="match status" value="1"/>
</dbReference>
<reference evidence="1 2" key="1">
    <citation type="journal article" date="2015" name="Plant Cell">
        <title>Oil accumulation by the oleaginous diatom Fistulifera solaris as revealed by the genome and transcriptome.</title>
        <authorList>
            <person name="Tanaka T."/>
            <person name="Maeda Y."/>
            <person name="Veluchamy A."/>
            <person name="Tanaka M."/>
            <person name="Abida H."/>
            <person name="Marechal E."/>
            <person name="Bowler C."/>
            <person name="Muto M."/>
            <person name="Sunaga Y."/>
            <person name="Tanaka M."/>
            <person name="Yoshino T."/>
            <person name="Taniguchi T."/>
            <person name="Fukuda Y."/>
            <person name="Nemoto M."/>
            <person name="Matsumoto M."/>
            <person name="Wong P.S."/>
            <person name="Aburatani S."/>
            <person name="Fujibuchi W."/>
        </authorList>
    </citation>
    <scope>NUCLEOTIDE SEQUENCE [LARGE SCALE GENOMIC DNA]</scope>
    <source>
        <strain evidence="1 2">JPCC DA0580</strain>
    </source>
</reference>
<dbReference type="InterPro" id="IPR044213">
    <property type="entry name" value="At2g44920-like"/>
</dbReference>
<evidence type="ECO:0000313" key="2">
    <source>
        <dbReference type="Proteomes" id="UP000198406"/>
    </source>
</evidence>
<dbReference type="Gene3D" id="2.160.20.80">
    <property type="entry name" value="E3 ubiquitin-protein ligase SopA"/>
    <property type="match status" value="1"/>
</dbReference>
<name>A0A1Z5JB18_FISSO</name>
<dbReference type="PANTHER" id="PTHR47200">
    <property type="entry name" value="THYLAKOID LUMENAL 15 KDA PROTEIN 1, CHLOROPLASTIC"/>
    <property type="match status" value="1"/>
</dbReference>
<dbReference type="SUPFAM" id="SSF141571">
    <property type="entry name" value="Pentapeptide repeat-like"/>
    <property type="match status" value="1"/>
</dbReference>
<proteinExistence type="predicted"/>
<dbReference type="EMBL" id="BDSP01000036">
    <property type="protein sequence ID" value="GAX11175.1"/>
    <property type="molecule type" value="Genomic_DNA"/>
</dbReference>
<dbReference type="AlphaFoldDB" id="A0A1Z5JB18"/>
<comment type="caution">
    <text evidence="1">The sequence shown here is derived from an EMBL/GenBank/DDBJ whole genome shotgun (WGS) entry which is preliminary data.</text>
</comment>
<evidence type="ECO:0000313" key="1">
    <source>
        <dbReference type="EMBL" id="GAX11175.1"/>
    </source>
</evidence>
<dbReference type="InterPro" id="IPR001646">
    <property type="entry name" value="5peptide_repeat"/>
</dbReference>